<dbReference type="GeneID" id="36287665"/>
<reference evidence="1" key="1">
    <citation type="submission" date="2016-03" db="EMBL/GenBank/DDBJ databases">
        <title>Updated assembly of Pseudogymnoascus destructans, the fungus causing white-nose syndrome of bats.</title>
        <authorList>
            <person name="Palmer J.M."/>
            <person name="Drees K.P."/>
            <person name="Foster J.T."/>
            <person name="Lindner D.L."/>
        </authorList>
    </citation>
    <scope>NUCLEOTIDE SEQUENCE [LARGE SCALE GENOMIC DNA]</scope>
    <source>
        <strain evidence="1">20631-21</strain>
    </source>
</reference>
<dbReference type="RefSeq" id="XP_024322755.1">
    <property type="nucleotide sequence ID" value="XM_024468223.1"/>
</dbReference>
<dbReference type="AlphaFoldDB" id="A0A177A5I6"/>
<organism evidence="1">
    <name type="scientific">Pseudogymnoascus destructans</name>
    <dbReference type="NCBI Taxonomy" id="655981"/>
    <lineage>
        <taxon>Eukaryota</taxon>
        <taxon>Fungi</taxon>
        <taxon>Dikarya</taxon>
        <taxon>Ascomycota</taxon>
        <taxon>Pezizomycotina</taxon>
        <taxon>Leotiomycetes</taxon>
        <taxon>Thelebolales</taxon>
        <taxon>Thelebolaceae</taxon>
        <taxon>Pseudogymnoascus</taxon>
    </lineage>
</organism>
<protein>
    <submittedName>
        <fullName evidence="1">Uncharacterized protein</fullName>
    </submittedName>
</protein>
<sequence length="313" mass="33853">MIFEVLSAFVDIHIFWQRGLRDPHVEAEKNRARAVQYARAPQPQSPLLPFCFSATAYPGKHRRAGCLISTWSLALPVFLRMPPMLLIGASPPSHGARVFVYPALISAHLHFPSSYPSIIVSPFPAFPPTSLKLFNAALCSLILLSSALISTSCSSILIPIPGNCATSTLARCNLCFNASVAAGISFVLSAAVASGRSCDDEGFDVDEGVPKEVAGMGEAPGALEEVGGWTRLRMEVRTGMVSSMAGERLSERVVGWDDDGALGAEKKEGEVDMASCCLRWCYKVRLSLVWGGRSSLALYFRRFPGAETRLALW</sequence>
<proteinExistence type="predicted"/>
<dbReference type="EMBL" id="KV441400">
    <property type="protein sequence ID" value="OAF57466.1"/>
    <property type="molecule type" value="Genomic_DNA"/>
</dbReference>
<accession>A0A177A5I6</accession>
<name>A0A177A5I6_9PEZI</name>
<gene>
    <name evidence="1" type="ORF">VC83_04594</name>
</gene>
<dbReference type="Proteomes" id="UP000077154">
    <property type="component" value="Unassembled WGS sequence"/>
</dbReference>
<evidence type="ECO:0000313" key="1">
    <source>
        <dbReference type="EMBL" id="OAF57466.1"/>
    </source>
</evidence>